<evidence type="ECO:0000313" key="3">
    <source>
        <dbReference type="Proteomes" id="UP000185696"/>
    </source>
</evidence>
<accession>A0A7Z1B0P7</accession>
<dbReference type="SUPFAM" id="SSF46785">
    <property type="entry name" value="Winged helix' DNA-binding domain"/>
    <property type="match status" value="1"/>
</dbReference>
<organism evidence="2 3">
    <name type="scientific">Actinophytocola xinjiangensis</name>
    <dbReference type="NCBI Taxonomy" id="485602"/>
    <lineage>
        <taxon>Bacteria</taxon>
        <taxon>Bacillati</taxon>
        <taxon>Actinomycetota</taxon>
        <taxon>Actinomycetes</taxon>
        <taxon>Pseudonocardiales</taxon>
        <taxon>Pseudonocardiaceae</taxon>
    </lineage>
</organism>
<comment type="caution">
    <text evidence="2">The sequence shown here is derived from an EMBL/GenBank/DDBJ whole genome shotgun (WGS) entry which is preliminary data.</text>
</comment>
<dbReference type="PANTHER" id="PTHR43252">
    <property type="entry name" value="TRANSCRIPTIONAL REGULATOR YQJI"/>
    <property type="match status" value="1"/>
</dbReference>
<dbReference type="EMBL" id="MSIF01000001">
    <property type="protein sequence ID" value="OLF13840.1"/>
    <property type="molecule type" value="Genomic_DNA"/>
</dbReference>
<dbReference type="PANTHER" id="PTHR43252:SF2">
    <property type="entry name" value="TRANSCRIPTION REGULATOR, PADR-LIKE FAMILY"/>
    <property type="match status" value="1"/>
</dbReference>
<evidence type="ECO:0000259" key="1">
    <source>
        <dbReference type="Pfam" id="PF03551"/>
    </source>
</evidence>
<dbReference type="OrthoDB" id="8443918at2"/>
<feature type="domain" description="Transcription regulator PadR N-terminal" evidence="1">
    <location>
        <begin position="15"/>
        <end position="88"/>
    </location>
</feature>
<sequence length="196" mass="21773">MTLRREDRDLVGLTVLAMLTLGPRHTYEMQRFVVKTRKDYLTGLPRSMYHSVDRLERDGLIAVDHVDRAEGRPERTLYRLTEAGRDALGDRLSRLLATPDRDATLFVAALSLAAALPQARVETALRERVAALAGEREALLGDLRSAVGVERILLVEAEFEAARLGGEHDWVTGFLVELGDGRLRWPSAAVATTFPV</sequence>
<name>A0A7Z1B0P7_9PSEU</name>
<reference evidence="2 3" key="1">
    <citation type="submission" date="2016-12" db="EMBL/GenBank/DDBJ databases">
        <title>The draft genome sequence of Actinophytocola xinjiangensis.</title>
        <authorList>
            <person name="Wang W."/>
            <person name="Yuan L."/>
        </authorList>
    </citation>
    <scope>NUCLEOTIDE SEQUENCE [LARGE SCALE GENOMIC DNA]</scope>
    <source>
        <strain evidence="2 3">CGMCC 4.4663</strain>
    </source>
</reference>
<dbReference type="Gene3D" id="1.10.10.10">
    <property type="entry name" value="Winged helix-like DNA-binding domain superfamily/Winged helix DNA-binding domain"/>
    <property type="match status" value="1"/>
</dbReference>
<dbReference type="Pfam" id="PF03551">
    <property type="entry name" value="PadR"/>
    <property type="match status" value="1"/>
</dbReference>
<dbReference type="InterPro" id="IPR036390">
    <property type="entry name" value="WH_DNA-bd_sf"/>
</dbReference>
<dbReference type="AlphaFoldDB" id="A0A7Z1B0P7"/>
<dbReference type="InterPro" id="IPR036388">
    <property type="entry name" value="WH-like_DNA-bd_sf"/>
</dbReference>
<gene>
    <name evidence="2" type="ORF">BLA60_01210</name>
</gene>
<proteinExistence type="predicted"/>
<dbReference type="RefSeq" id="WP_075130788.1">
    <property type="nucleotide sequence ID" value="NZ_MSIF01000001.1"/>
</dbReference>
<protein>
    <recommendedName>
        <fullName evidence="1">Transcription regulator PadR N-terminal domain-containing protein</fullName>
    </recommendedName>
</protein>
<keyword evidence="3" id="KW-1185">Reference proteome</keyword>
<dbReference type="InterPro" id="IPR005149">
    <property type="entry name" value="Tscrpt_reg_PadR_N"/>
</dbReference>
<dbReference type="Proteomes" id="UP000185696">
    <property type="component" value="Unassembled WGS sequence"/>
</dbReference>
<evidence type="ECO:0000313" key="2">
    <source>
        <dbReference type="EMBL" id="OLF13840.1"/>
    </source>
</evidence>